<dbReference type="Pfam" id="PF02826">
    <property type="entry name" value="2-Hacid_dh_C"/>
    <property type="match status" value="1"/>
</dbReference>
<dbReference type="PATRIC" id="fig|37919.13.peg.1665"/>
<dbReference type="FunFam" id="3.40.50.720:FF:000203">
    <property type="entry name" value="D-3-phosphoglycerate dehydrogenase (SerA)"/>
    <property type="match status" value="1"/>
</dbReference>
<dbReference type="CDD" id="cd12172">
    <property type="entry name" value="PGDH_like_2"/>
    <property type="match status" value="1"/>
</dbReference>
<dbReference type="InterPro" id="IPR006139">
    <property type="entry name" value="D-isomer_2_OHA_DH_cat_dom"/>
</dbReference>
<keyword evidence="2 4" id="KW-0560">Oxidoreductase</keyword>
<dbReference type="GO" id="GO:0051287">
    <property type="term" value="F:NAD binding"/>
    <property type="evidence" value="ECO:0007669"/>
    <property type="project" value="InterPro"/>
</dbReference>
<dbReference type="PROSITE" id="PS00671">
    <property type="entry name" value="D_2_HYDROXYACID_DH_3"/>
    <property type="match status" value="1"/>
</dbReference>
<organism evidence="7 8">
    <name type="scientific">Rhodococcus opacus</name>
    <name type="common">Nocardia opaca</name>
    <dbReference type="NCBI Taxonomy" id="37919"/>
    <lineage>
        <taxon>Bacteria</taxon>
        <taxon>Bacillati</taxon>
        <taxon>Actinomycetota</taxon>
        <taxon>Actinomycetes</taxon>
        <taxon>Mycobacteriales</taxon>
        <taxon>Nocardiaceae</taxon>
        <taxon>Rhodococcus</taxon>
    </lineage>
</organism>
<dbReference type="InterPro" id="IPR006140">
    <property type="entry name" value="D-isomer_DH_NAD-bd"/>
</dbReference>
<evidence type="ECO:0000313" key="8">
    <source>
        <dbReference type="Proteomes" id="UP000186108"/>
    </source>
</evidence>
<evidence type="ECO:0000256" key="1">
    <source>
        <dbReference type="ARBA" id="ARBA00005854"/>
    </source>
</evidence>
<evidence type="ECO:0000259" key="6">
    <source>
        <dbReference type="Pfam" id="PF02826"/>
    </source>
</evidence>
<dbReference type="Proteomes" id="UP000186108">
    <property type="component" value="Chromosome"/>
</dbReference>
<dbReference type="Pfam" id="PF00389">
    <property type="entry name" value="2-Hacid_dh"/>
    <property type="match status" value="1"/>
</dbReference>
<dbReference type="InterPro" id="IPR029753">
    <property type="entry name" value="D-isomer_DH_CS"/>
</dbReference>
<dbReference type="EMBL" id="CP009111">
    <property type="protein sequence ID" value="ANS26341.1"/>
    <property type="molecule type" value="Genomic_DNA"/>
</dbReference>
<proteinExistence type="inferred from homology"/>
<dbReference type="SUPFAM" id="SSF51735">
    <property type="entry name" value="NAD(P)-binding Rossmann-fold domains"/>
    <property type="match status" value="1"/>
</dbReference>
<evidence type="ECO:0000313" key="7">
    <source>
        <dbReference type="EMBL" id="ANS26341.1"/>
    </source>
</evidence>
<accession>A0A1B1K155</accession>
<sequence>MSRVLVTTDYLGPGDDIDDLLRRHGHEVTYAPARRARNRAEALALFDGIDGAVIASEPITADMLETATSLKVIARSGVGYDSVDLAAAARHGVRVCNTPGVNHDAVAEMTIALILTTARKLSAVLCGVRDGRWPRDAGRELRGSTLGIIGYGPSGRAVAQLGLAFGMSVAVHTAHPTGDPGIEFVDLDTVTATADYLSLHTRAAATTEHLIDRKRLQAMKNTAVLINTARGSLVDEDALADALEAGDIAGAALDVVAREPLPADSRLRGLDNVLITSHLAGQTVEARNRAGLAAAQAVIDVLAGREPAHPVDKETV</sequence>
<evidence type="ECO:0000256" key="3">
    <source>
        <dbReference type="ARBA" id="ARBA00023027"/>
    </source>
</evidence>
<dbReference type="SUPFAM" id="SSF52283">
    <property type="entry name" value="Formate/glycerate dehydrogenase catalytic domain-like"/>
    <property type="match status" value="1"/>
</dbReference>
<dbReference type="PANTHER" id="PTHR42789:SF1">
    <property type="entry name" value="D-ISOMER SPECIFIC 2-HYDROXYACID DEHYDROGENASE FAMILY PROTEIN (AFU_ORTHOLOGUE AFUA_6G10090)"/>
    <property type="match status" value="1"/>
</dbReference>
<dbReference type="RefSeq" id="WP_065489737.1">
    <property type="nucleotide sequence ID" value="NZ_CP009111.1"/>
</dbReference>
<evidence type="ECO:0000259" key="5">
    <source>
        <dbReference type="Pfam" id="PF00389"/>
    </source>
</evidence>
<dbReference type="Gene3D" id="3.40.50.720">
    <property type="entry name" value="NAD(P)-binding Rossmann-like Domain"/>
    <property type="match status" value="2"/>
</dbReference>
<protein>
    <submittedName>
        <fullName evidence="7">Putative D-isomer specific 2-hydroxyacid dehydrogenase family, putative phosphoglycerate dehydrogenase</fullName>
    </submittedName>
</protein>
<feature type="domain" description="D-isomer specific 2-hydroxyacid dehydrogenase NAD-binding" evidence="6">
    <location>
        <begin position="111"/>
        <end position="280"/>
    </location>
</feature>
<dbReference type="GO" id="GO:0016616">
    <property type="term" value="F:oxidoreductase activity, acting on the CH-OH group of donors, NAD or NADP as acceptor"/>
    <property type="evidence" value="ECO:0007669"/>
    <property type="project" value="InterPro"/>
</dbReference>
<gene>
    <name evidence="7" type="ORF">R1CP_08100</name>
</gene>
<feature type="domain" description="D-isomer specific 2-hydroxyacid dehydrogenase catalytic" evidence="5">
    <location>
        <begin position="15"/>
        <end position="311"/>
    </location>
</feature>
<reference evidence="7 8" key="1">
    <citation type="submission" date="2014-07" db="EMBL/GenBank/DDBJ databases">
        <authorList>
            <person name="Zhang J.E."/>
            <person name="Yang H."/>
            <person name="Guo J."/>
            <person name="Deng Z."/>
            <person name="Luo H."/>
            <person name="Luo M."/>
            <person name="Zhao B."/>
        </authorList>
    </citation>
    <scope>NUCLEOTIDE SEQUENCE [LARGE SCALE GENOMIC DNA]</scope>
    <source>
        <strain evidence="7 8">1CP</strain>
    </source>
</reference>
<dbReference type="PANTHER" id="PTHR42789">
    <property type="entry name" value="D-ISOMER SPECIFIC 2-HYDROXYACID DEHYDROGENASE FAMILY PROTEIN (AFU_ORTHOLOGUE AFUA_6G10090)"/>
    <property type="match status" value="1"/>
</dbReference>
<evidence type="ECO:0000256" key="4">
    <source>
        <dbReference type="RuleBase" id="RU003719"/>
    </source>
</evidence>
<dbReference type="InterPro" id="IPR036291">
    <property type="entry name" value="NAD(P)-bd_dom_sf"/>
</dbReference>
<dbReference type="AlphaFoldDB" id="A0A1B1K155"/>
<dbReference type="InterPro" id="IPR050857">
    <property type="entry name" value="D-2-hydroxyacid_DH"/>
</dbReference>
<name>A0A1B1K155_RHOOP</name>
<comment type="similarity">
    <text evidence="1 4">Belongs to the D-isomer specific 2-hydroxyacid dehydrogenase family.</text>
</comment>
<evidence type="ECO:0000256" key="2">
    <source>
        <dbReference type="ARBA" id="ARBA00023002"/>
    </source>
</evidence>
<keyword evidence="3" id="KW-0520">NAD</keyword>